<dbReference type="Pfam" id="PF25571">
    <property type="entry name" value="TPR_CCP1_N"/>
    <property type="match status" value="1"/>
</dbReference>
<sequence length="143" mass="16309">MLMIFLKTSIDYAAYSSIIGILHECVSPRLLKSKAEDGKRNTLKALSRATISRLINSRGTEVLIKSLVDFNPSEKLSKTLLKDVLCILGQIAKNDQKFVIEVTSLNAVTMFHALLRIHYKNPRMMLPFVFIFRSFSKNSNYMH</sequence>
<gene>
    <name evidence="2" type="primary">LOC105272819</name>
</gene>
<evidence type="ECO:0000313" key="2">
    <source>
        <dbReference type="RefSeq" id="XP_011313346.1"/>
    </source>
</evidence>
<organism evidence="1 2">
    <name type="scientific">Fopius arisanus</name>
    <dbReference type="NCBI Taxonomy" id="64838"/>
    <lineage>
        <taxon>Eukaryota</taxon>
        <taxon>Metazoa</taxon>
        <taxon>Ecdysozoa</taxon>
        <taxon>Arthropoda</taxon>
        <taxon>Hexapoda</taxon>
        <taxon>Insecta</taxon>
        <taxon>Pterygota</taxon>
        <taxon>Neoptera</taxon>
        <taxon>Endopterygota</taxon>
        <taxon>Hymenoptera</taxon>
        <taxon>Apocrita</taxon>
        <taxon>Ichneumonoidea</taxon>
        <taxon>Braconidae</taxon>
        <taxon>Opiinae</taxon>
        <taxon>Fopius</taxon>
    </lineage>
</organism>
<dbReference type="Proteomes" id="UP000694866">
    <property type="component" value="Unplaced"/>
</dbReference>
<proteinExistence type="predicted"/>
<dbReference type="GeneID" id="105272819"/>
<accession>A0A9R1U8X3</accession>
<dbReference type="AlphaFoldDB" id="A0A9R1U8X3"/>
<evidence type="ECO:0000313" key="1">
    <source>
        <dbReference type="Proteomes" id="UP000694866"/>
    </source>
</evidence>
<reference evidence="2" key="1">
    <citation type="submission" date="2025-08" db="UniProtKB">
        <authorList>
            <consortium name="RefSeq"/>
        </authorList>
    </citation>
    <scope>IDENTIFICATION</scope>
    <source>
        <strain evidence="2">USDA-PBARC FA_bdor</strain>
        <tissue evidence="2">Whole organism</tissue>
    </source>
</reference>
<dbReference type="RefSeq" id="XP_011313346.1">
    <property type="nucleotide sequence ID" value="XM_011315044.1"/>
</dbReference>
<keyword evidence="1" id="KW-1185">Reference proteome</keyword>
<name>A0A9R1U8X3_9HYME</name>
<dbReference type="KEGG" id="fas:105272819"/>
<protein>
    <submittedName>
        <fullName evidence="2">Uncharacterized protein</fullName>
    </submittedName>
</protein>